<organism evidence="2 3">
    <name type="scientific">Porphyromonas gingivalis F0570</name>
    <dbReference type="NCBI Taxonomy" id="1227271"/>
    <lineage>
        <taxon>Bacteria</taxon>
        <taxon>Pseudomonadati</taxon>
        <taxon>Bacteroidota</taxon>
        <taxon>Bacteroidia</taxon>
        <taxon>Bacteroidales</taxon>
        <taxon>Porphyromonadaceae</taxon>
        <taxon>Porphyromonas</taxon>
    </lineage>
</organism>
<evidence type="ECO:0000256" key="1">
    <source>
        <dbReference type="SAM" id="MobiDB-lite"/>
    </source>
</evidence>
<reference evidence="2 3" key="1">
    <citation type="submission" date="2013-06" db="EMBL/GenBank/DDBJ databases">
        <authorList>
            <person name="Weinstock G."/>
            <person name="Sodergren E."/>
            <person name="Lobos E.A."/>
            <person name="Fulton L."/>
            <person name="Fulton R."/>
            <person name="Courtney L."/>
            <person name="Fronick C."/>
            <person name="O'Laughlin M."/>
            <person name="Godfrey J."/>
            <person name="Wilson R.M."/>
            <person name="Miner T."/>
            <person name="Farmer C."/>
            <person name="Delehaunty K."/>
            <person name="Cordes M."/>
            <person name="Minx P."/>
            <person name="Tomlinson C."/>
            <person name="Chen J."/>
            <person name="Wollam A."/>
            <person name="Pepin K.H."/>
            <person name="Bhonagiri V."/>
            <person name="Zhang X."/>
            <person name="Warren W."/>
            <person name="Mitreva M."/>
            <person name="Mardis E.R."/>
            <person name="Wilson R.K."/>
        </authorList>
    </citation>
    <scope>NUCLEOTIDE SEQUENCE [LARGE SCALE GENOMIC DNA]</scope>
    <source>
        <strain evidence="2 3">F0570</strain>
    </source>
</reference>
<dbReference type="RefSeq" id="WP_021664946.1">
    <property type="nucleotide sequence ID" value="NZ_KI259111.1"/>
</dbReference>
<sequence length="164" mass="18364">MYNYKDKAVHVRDLLRERFADTDREILRAVSPNHPESLCVRPASQRHEIVLHALLDIITREEVEKRREAILNPAPVDGDGDSESVEDPTPAPTPVDGEDNAEDVDNPAPAEDNSLLSEVADQANQLEGRVDDLEEQVSDLSDELNAEKKSEPKPQKNKKKKSTH</sequence>
<comment type="caution">
    <text evidence="2">The sequence shown here is derived from an EMBL/GenBank/DDBJ whole genome shotgun (WGS) entry which is preliminary data.</text>
</comment>
<gene>
    <name evidence="2" type="ORF">HMPREF1555_02309</name>
</gene>
<dbReference type="Proteomes" id="UP000016630">
    <property type="component" value="Unassembled WGS sequence"/>
</dbReference>
<dbReference type="HOGENOM" id="CLU_1617493_0_0_10"/>
<accession>A0A0E2LMX5</accession>
<dbReference type="AlphaFoldDB" id="A0A0E2LMX5"/>
<feature type="compositionally biased region" description="Acidic residues" evidence="1">
    <location>
        <begin position="132"/>
        <end position="144"/>
    </location>
</feature>
<proteinExistence type="predicted"/>
<feature type="region of interest" description="Disordered" evidence="1">
    <location>
        <begin position="69"/>
        <end position="164"/>
    </location>
</feature>
<dbReference type="PATRIC" id="fig|1227271.3.peg.2026"/>
<feature type="compositionally biased region" description="Acidic residues" evidence="1">
    <location>
        <begin position="96"/>
        <end position="105"/>
    </location>
</feature>
<protein>
    <submittedName>
        <fullName evidence="2">Uncharacterized protein</fullName>
    </submittedName>
</protein>
<feature type="compositionally biased region" description="Basic and acidic residues" evidence="1">
    <location>
        <begin position="145"/>
        <end position="154"/>
    </location>
</feature>
<dbReference type="EMBL" id="AWUW01000157">
    <property type="protein sequence ID" value="ERJ63652.1"/>
    <property type="molecule type" value="Genomic_DNA"/>
</dbReference>
<evidence type="ECO:0000313" key="2">
    <source>
        <dbReference type="EMBL" id="ERJ63652.1"/>
    </source>
</evidence>
<evidence type="ECO:0000313" key="3">
    <source>
        <dbReference type="Proteomes" id="UP000016630"/>
    </source>
</evidence>
<name>A0A0E2LMX5_PORGN</name>
<feature type="compositionally biased region" description="Basic residues" evidence="1">
    <location>
        <begin position="155"/>
        <end position="164"/>
    </location>
</feature>